<accession>A0ABY5K7D7</accession>
<name>A0ABY5K7D7_9CELL</name>
<organism evidence="2 3">
    <name type="scientific">Cellulomonas wangsupingiae</name>
    <dbReference type="NCBI Taxonomy" id="2968085"/>
    <lineage>
        <taxon>Bacteria</taxon>
        <taxon>Bacillati</taxon>
        <taxon>Actinomycetota</taxon>
        <taxon>Actinomycetes</taxon>
        <taxon>Micrococcales</taxon>
        <taxon>Cellulomonadaceae</taxon>
        <taxon>Cellulomonas</taxon>
    </lineage>
</organism>
<dbReference type="EMBL" id="CP101989">
    <property type="protein sequence ID" value="UUI66179.1"/>
    <property type="molecule type" value="Genomic_DNA"/>
</dbReference>
<feature type="transmembrane region" description="Helical" evidence="1">
    <location>
        <begin position="56"/>
        <end position="83"/>
    </location>
</feature>
<keyword evidence="1" id="KW-0472">Membrane</keyword>
<evidence type="ECO:0000256" key="1">
    <source>
        <dbReference type="SAM" id="Phobius"/>
    </source>
</evidence>
<feature type="transmembrane region" description="Helical" evidence="1">
    <location>
        <begin position="95"/>
        <end position="114"/>
    </location>
</feature>
<reference evidence="2 3" key="1">
    <citation type="submission" date="2022-07" db="EMBL/GenBank/DDBJ databases">
        <title>Novel species in genus cellulomonas.</title>
        <authorList>
            <person name="Ye L."/>
        </authorList>
    </citation>
    <scope>NUCLEOTIDE SEQUENCE [LARGE SCALE GENOMIC DNA]</scope>
    <source>
        <strain evidence="3">zg-Y908</strain>
    </source>
</reference>
<evidence type="ECO:0000313" key="3">
    <source>
        <dbReference type="Proteomes" id="UP001317322"/>
    </source>
</evidence>
<feature type="transmembrane region" description="Helical" evidence="1">
    <location>
        <begin position="120"/>
        <end position="141"/>
    </location>
</feature>
<proteinExistence type="predicted"/>
<keyword evidence="3" id="KW-1185">Reference proteome</keyword>
<evidence type="ECO:0000313" key="2">
    <source>
        <dbReference type="EMBL" id="UUI66179.1"/>
    </source>
</evidence>
<protein>
    <submittedName>
        <fullName evidence="2">Uncharacterized protein</fullName>
    </submittedName>
</protein>
<gene>
    <name evidence="2" type="ORF">NP075_05510</name>
</gene>
<sequence length="165" mass="16465">MPPTTSDAPDPHPHGPLAVLELTAWCALVLVTANAAVGFLLVLMSPVAGEGAAIHGITLAVVSVVAVLPVLVVGWPLGVLTAWLLRREPREGRHVLVFALVGAVAAVLLGGVGRTALPDAGLLALLAAEGALGAGAGRMLLGRARRARALRRAGAGLGVTAAVVA</sequence>
<feature type="transmembrane region" description="Helical" evidence="1">
    <location>
        <begin position="22"/>
        <end position="44"/>
    </location>
</feature>
<dbReference type="RefSeq" id="WP_227564296.1">
    <property type="nucleotide sequence ID" value="NZ_CP101989.1"/>
</dbReference>
<keyword evidence="1" id="KW-1133">Transmembrane helix</keyword>
<dbReference type="Proteomes" id="UP001317322">
    <property type="component" value="Chromosome"/>
</dbReference>
<keyword evidence="1" id="KW-0812">Transmembrane</keyword>